<dbReference type="Proteomes" id="UP000308121">
    <property type="component" value="Unassembled WGS sequence"/>
</dbReference>
<dbReference type="Pfam" id="PF00106">
    <property type="entry name" value="adh_short"/>
    <property type="match status" value="1"/>
</dbReference>
<dbReference type="InterPro" id="IPR002347">
    <property type="entry name" value="SDR_fam"/>
</dbReference>
<comment type="caution">
    <text evidence="1">The sequence shown here is derived from an EMBL/GenBank/DDBJ whole genome shotgun (WGS) entry which is preliminary data.</text>
</comment>
<reference evidence="1 2" key="1">
    <citation type="submission" date="2019-05" db="EMBL/GenBank/DDBJ databases">
        <title>Genome sequence of Cellulomonas hominis strain CS1.</title>
        <authorList>
            <person name="Belmont J."/>
            <person name="Maclea K.S."/>
        </authorList>
    </citation>
    <scope>NUCLEOTIDE SEQUENCE [LARGE SCALE GENOMIC DNA]</scope>
    <source>
        <strain evidence="1 2">CS1</strain>
    </source>
</reference>
<evidence type="ECO:0000313" key="1">
    <source>
        <dbReference type="EMBL" id="TKR27320.1"/>
    </source>
</evidence>
<evidence type="ECO:0000313" key="2">
    <source>
        <dbReference type="Proteomes" id="UP000308121"/>
    </source>
</evidence>
<dbReference type="InterPro" id="IPR036291">
    <property type="entry name" value="NAD(P)-bd_dom_sf"/>
</dbReference>
<protein>
    <submittedName>
        <fullName evidence="1">SDR family NAD(P)-dependent oxidoreductase</fullName>
    </submittedName>
</protein>
<dbReference type="Gene3D" id="3.40.50.720">
    <property type="entry name" value="NAD(P)-binding Rossmann-like Domain"/>
    <property type="match status" value="1"/>
</dbReference>
<dbReference type="CDD" id="cd05233">
    <property type="entry name" value="SDR_c"/>
    <property type="match status" value="1"/>
</dbReference>
<dbReference type="AlphaFoldDB" id="A0A7Z8K224"/>
<dbReference type="SUPFAM" id="SSF51735">
    <property type="entry name" value="NAD(P)-binding Rossmann-fold domains"/>
    <property type="match status" value="1"/>
</dbReference>
<dbReference type="EMBL" id="SZYE01000003">
    <property type="protein sequence ID" value="TKR27320.1"/>
    <property type="molecule type" value="Genomic_DNA"/>
</dbReference>
<name>A0A7Z8K224_9CELL</name>
<dbReference type="PRINTS" id="PR01397">
    <property type="entry name" value="DHBDHDRGNASE"/>
</dbReference>
<dbReference type="OrthoDB" id="8959163at2"/>
<accession>A0A7Z8K224</accession>
<dbReference type="GO" id="GO:0019290">
    <property type="term" value="P:siderophore biosynthetic process"/>
    <property type="evidence" value="ECO:0007669"/>
    <property type="project" value="InterPro"/>
</dbReference>
<sequence>MDVLVNNAGVVRSAPFDQHDLEDWRLVIAVNLNGAFYRMRAAVDALQASGRGPVDFRVTHDNWLRRPDPSVRH</sequence>
<gene>
    <name evidence="1" type="ORF">FA014_01070</name>
</gene>
<proteinExistence type="predicted"/>
<dbReference type="InterPro" id="IPR003560">
    <property type="entry name" value="DHB_DH"/>
</dbReference>
<organism evidence="1 2">
    <name type="scientific">Cellulomonas hominis</name>
    <dbReference type="NCBI Taxonomy" id="156981"/>
    <lineage>
        <taxon>Bacteria</taxon>
        <taxon>Bacillati</taxon>
        <taxon>Actinomycetota</taxon>
        <taxon>Actinomycetes</taxon>
        <taxon>Micrococcales</taxon>
        <taxon>Cellulomonadaceae</taxon>
        <taxon>Cellulomonas</taxon>
    </lineage>
</organism>
<dbReference type="GO" id="GO:0008667">
    <property type="term" value="F:2,3-dihydro-2,3-dihydroxybenzoate dehydrogenase activity"/>
    <property type="evidence" value="ECO:0007669"/>
    <property type="project" value="InterPro"/>
</dbReference>